<dbReference type="SUPFAM" id="SSF52091">
    <property type="entry name" value="SpoIIaa-like"/>
    <property type="match status" value="1"/>
</dbReference>
<keyword evidence="3" id="KW-1185">Reference proteome</keyword>
<feature type="domain" description="STAS" evidence="1">
    <location>
        <begin position="159"/>
        <end position="245"/>
    </location>
</feature>
<dbReference type="CDD" id="cd07043">
    <property type="entry name" value="STAS_anti-anti-sigma_factors"/>
    <property type="match status" value="1"/>
</dbReference>
<evidence type="ECO:0000313" key="3">
    <source>
        <dbReference type="Proteomes" id="UP001165283"/>
    </source>
</evidence>
<gene>
    <name evidence="2" type="ORF">KDL28_15010</name>
</gene>
<dbReference type="InterPro" id="IPR058548">
    <property type="entry name" value="MlaB-like_STAS"/>
</dbReference>
<dbReference type="Proteomes" id="UP001165283">
    <property type="component" value="Unassembled WGS sequence"/>
</dbReference>
<proteinExistence type="predicted"/>
<dbReference type="InterPro" id="IPR036513">
    <property type="entry name" value="STAS_dom_sf"/>
</dbReference>
<name>A0ABT1A0F5_9PSEU</name>
<evidence type="ECO:0000313" key="2">
    <source>
        <dbReference type="EMBL" id="MCO1656369.1"/>
    </source>
</evidence>
<protein>
    <submittedName>
        <fullName evidence="2">STAS domain-containing protein</fullName>
    </submittedName>
</protein>
<dbReference type="Gene3D" id="3.30.750.24">
    <property type="entry name" value="STAS domain"/>
    <property type="match status" value="1"/>
</dbReference>
<organism evidence="2 3">
    <name type="scientific">Pseudonocardia humida</name>
    <dbReference type="NCBI Taxonomy" id="2800819"/>
    <lineage>
        <taxon>Bacteria</taxon>
        <taxon>Bacillati</taxon>
        <taxon>Actinomycetota</taxon>
        <taxon>Actinomycetes</taxon>
        <taxon>Pseudonocardiales</taxon>
        <taxon>Pseudonocardiaceae</taxon>
        <taxon>Pseudonocardia</taxon>
    </lineage>
</organism>
<sequence length="245" mass="26270">MDATTTTRHKGLLRSRTASGDTQTAIDTWYRAAVERGQRICTVGTLPLTGTAAARETALDPADLHPSAEPARLVQRALGDGYQGLGVLIHADEVIATTSERFHDAVETALTDLCTDHPVEVLCVYDRPGVGTDCLDLAVEHHEGDLREEQLTVRRTTDVVHVAGEVDMTNLDVLDTALRATALARGRRLRIDLSEATFLSAGAAHVLHRHAAVLRQAGAHVELHGAAPPVARALQLVELSLRSPG</sequence>
<reference evidence="2" key="1">
    <citation type="submission" date="2021-04" db="EMBL/GenBank/DDBJ databases">
        <title>Pseudonocardia sp. nov., isolated from sandy soil of mangrove forest.</title>
        <authorList>
            <person name="Zan Z."/>
            <person name="Huang R."/>
            <person name="Liu W."/>
        </authorList>
    </citation>
    <scope>NUCLEOTIDE SEQUENCE</scope>
    <source>
        <strain evidence="2">S2-4</strain>
    </source>
</reference>
<comment type="caution">
    <text evidence="2">The sequence shown here is derived from an EMBL/GenBank/DDBJ whole genome shotgun (WGS) entry which is preliminary data.</text>
</comment>
<accession>A0ABT1A0F5</accession>
<dbReference type="PROSITE" id="PS50801">
    <property type="entry name" value="STAS"/>
    <property type="match status" value="1"/>
</dbReference>
<dbReference type="EMBL" id="JAGSOV010000034">
    <property type="protein sequence ID" value="MCO1656369.1"/>
    <property type="molecule type" value="Genomic_DNA"/>
</dbReference>
<dbReference type="InterPro" id="IPR002645">
    <property type="entry name" value="STAS_dom"/>
</dbReference>
<dbReference type="Pfam" id="PF13466">
    <property type="entry name" value="STAS_2"/>
    <property type="match status" value="1"/>
</dbReference>
<dbReference type="RefSeq" id="WP_252439012.1">
    <property type="nucleotide sequence ID" value="NZ_JAGSOV010000034.1"/>
</dbReference>
<evidence type="ECO:0000259" key="1">
    <source>
        <dbReference type="PROSITE" id="PS50801"/>
    </source>
</evidence>